<dbReference type="PROSITE" id="PS00070">
    <property type="entry name" value="ALDEHYDE_DEHYDR_CYS"/>
    <property type="match status" value="1"/>
</dbReference>
<dbReference type="FunFam" id="3.40.309.10:FF:000012">
    <property type="entry name" value="Betaine aldehyde dehydrogenase"/>
    <property type="match status" value="1"/>
</dbReference>
<dbReference type="InterPro" id="IPR016162">
    <property type="entry name" value="Ald_DH_N"/>
</dbReference>
<dbReference type="Gene3D" id="3.40.605.10">
    <property type="entry name" value="Aldehyde Dehydrogenase, Chain A, domain 1"/>
    <property type="match status" value="1"/>
</dbReference>
<dbReference type="FunFam" id="3.40.605.10:FF:000026">
    <property type="entry name" value="Aldehyde dehydrogenase, putative"/>
    <property type="match status" value="1"/>
</dbReference>
<dbReference type="GO" id="GO:0016620">
    <property type="term" value="F:oxidoreductase activity, acting on the aldehyde or oxo group of donors, NAD or NADP as acceptor"/>
    <property type="evidence" value="ECO:0007669"/>
    <property type="project" value="InterPro"/>
</dbReference>
<dbReference type="PANTHER" id="PTHR11699">
    <property type="entry name" value="ALDEHYDE DEHYDROGENASE-RELATED"/>
    <property type="match status" value="1"/>
</dbReference>
<dbReference type="InterPro" id="IPR016163">
    <property type="entry name" value="Ald_DH_C"/>
</dbReference>
<dbReference type="Proteomes" id="UP000054978">
    <property type="component" value="Unassembled WGS sequence"/>
</dbReference>
<gene>
    <name evidence="6" type="ORF">AWB83_03154</name>
</gene>
<evidence type="ECO:0000313" key="7">
    <source>
        <dbReference type="Proteomes" id="UP000054978"/>
    </source>
</evidence>
<evidence type="ECO:0000259" key="5">
    <source>
        <dbReference type="Pfam" id="PF00171"/>
    </source>
</evidence>
<name>A0A158BDN0_9BURK</name>
<comment type="similarity">
    <text evidence="1 4">Belongs to the aldehyde dehydrogenase family.</text>
</comment>
<dbReference type="EMBL" id="FCOB02000013">
    <property type="protein sequence ID" value="SAK68168.1"/>
    <property type="molecule type" value="Genomic_DNA"/>
</dbReference>
<dbReference type="AlphaFoldDB" id="A0A158BDN0"/>
<feature type="domain" description="Aldehyde dehydrogenase" evidence="5">
    <location>
        <begin position="15"/>
        <end position="480"/>
    </location>
</feature>
<keyword evidence="7" id="KW-1185">Reference proteome</keyword>
<dbReference type="FunFam" id="3.40.605.10:FF:000007">
    <property type="entry name" value="NAD/NADP-dependent betaine aldehyde dehydrogenase"/>
    <property type="match status" value="1"/>
</dbReference>
<dbReference type="SUPFAM" id="SSF53720">
    <property type="entry name" value="ALDH-like"/>
    <property type="match status" value="1"/>
</dbReference>
<evidence type="ECO:0000256" key="2">
    <source>
        <dbReference type="ARBA" id="ARBA00023002"/>
    </source>
</evidence>
<dbReference type="STRING" id="1777144.AWB83_03154"/>
<dbReference type="InterPro" id="IPR029510">
    <property type="entry name" value="Ald_DH_CS_GLU"/>
</dbReference>
<organism evidence="6 7">
    <name type="scientific">Caballeronia ptereochthonis</name>
    <dbReference type="NCBI Taxonomy" id="1777144"/>
    <lineage>
        <taxon>Bacteria</taxon>
        <taxon>Pseudomonadati</taxon>
        <taxon>Pseudomonadota</taxon>
        <taxon>Betaproteobacteria</taxon>
        <taxon>Burkholderiales</taxon>
        <taxon>Burkholderiaceae</taxon>
        <taxon>Caballeronia</taxon>
    </lineage>
</organism>
<evidence type="ECO:0000313" key="6">
    <source>
        <dbReference type="EMBL" id="SAK68168.1"/>
    </source>
</evidence>
<dbReference type="InterPro" id="IPR016161">
    <property type="entry name" value="Ald_DH/histidinol_DH"/>
</dbReference>
<dbReference type="InterPro" id="IPR016160">
    <property type="entry name" value="Ald_DH_CS_CYS"/>
</dbReference>
<keyword evidence="2 4" id="KW-0560">Oxidoreductase</keyword>
<protein>
    <submittedName>
        <fullName evidence="6">Aldehyde dehydrogenase</fullName>
    </submittedName>
</protein>
<dbReference type="CDD" id="cd07114">
    <property type="entry name" value="ALDH_DhaS"/>
    <property type="match status" value="1"/>
</dbReference>
<reference evidence="6" key="1">
    <citation type="submission" date="2016-01" db="EMBL/GenBank/DDBJ databases">
        <authorList>
            <person name="Peeters C."/>
        </authorList>
    </citation>
    <scope>NUCLEOTIDE SEQUENCE [LARGE SCALE GENOMIC DNA]</scope>
    <source>
        <strain evidence="6">LMG 29326</strain>
    </source>
</reference>
<evidence type="ECO:0000256" key="1">
    <source>
        <dbReference type="ARBA" id="ARBA00009986"/>
    </source>
</evidence>
<proteinExistence type="inferred from homology"/>
<comment type="caution">
    <text evidence="6">The sequence shown here is derived from an EMBL/GenBank/DDBJ whole genome shotgun (WGS) entry which is preliminary data.</text>
</comment>
<sequence>MENLKKYQMYIGGEWVDAASGDYFETDNPYTGRPWGLIPRGGQQDVDSAVNAAHRTLNSVEWRGMTASKRGQLLRALGDMLGEHAPHLAEIEVRDNGKLYAEMSQQTEYLRQWYYYFGGLADKIEGAVIPIDKADNFTFTQYEPLGVIAAIIPWNSPLFLAAWKIAPALAAGNTLVIKPSEFTSASMLEFAKIFEKVGLPAGVLNVVTGFGVEVGAPLAVHPLVAKVAFTGSETTGKRIYATAAEGLKKVSLELGGKSANMVFEDAHLDNAVKGVISGIFAACGQTCVAGSRLLVQRSIHDNFVHKLVDLARTARLGDPMLSTTQLGPVTNRPQLSKILDYIGIAKQEGAEAVIGGKQPKEASLQAGWFVEPTIFIGIANSMRIAREEVFGPVLSVIPFDDEEEAVALANDSNYGLAAGLWTSDYRRALRLPSQLQVGTVWVNTYRAMSYMAPFGGYKQSGIGKESGQDMIKDYLQKKTVWMSTQEEVPNPFIIR</sequence>
<evidence type="ECO:0000256" key="3">
    <source>
        <dbReference type="PROSITE-ProRule" id="PRU10007"/>
    </source>
</evidence>
<accession>A0A158BDN0</accession>
<dbReference type="InterPro" id="IPR015590">
    <property type="entry name" value="Aldehyde_DH_dom"/>
</dbReference>
<feature type="active site" evidence="3">
    <location>
        <position position="253"/>
    </location>
</feature>
<dbReference type="Pfam" id="PF00171">
    <property type="entry name" value="Aldedh"/>
    <property type="match status" value="1"/>
</dbReference>
<dbReference type="Gene3D" id="3.40.309.10">
    <property type="entry name" value="Aldehyde Dehydrogenase, Chain A, domain 2"/>
    <property type="match status" value="1"/>
</dbReference>
<evidence type="ECO:0000256" key="4">
    <source>
        <dbReference type="RuleBase" id="RU003345"/>
    </source>
</evidence>
<dbReference type="PROSITE" id="PS00687">
    <property type="entry name" value="ALDEHYDE_DEHYDR_GLU"/>
    <property type="match status" value="1"/>
</dbReference>